<organism evidence="1">
    <name type="scientific">marine sediment metagenome</name>
    <dbReference type="NCBI Taxonomy" id="412755"/>
    <lineage>
        <taxon>unclassified sequences</taxon>
        <taxon>metagenomes</taxon>
        <taxon>ecological metagenomes</taxon>
    </lineage>
</organism>
<name>A0A0F9N7X0_9ZZZZ</name>
<dbReference type="EMBL" id="LAZR01003687">
    <property type="protein sequence ID" value="KKN15695.1"/>
    <property type="molecule type" value="Genomic_DNA"/>
</dbReference>
<gene>
    <name evidence="1" type="ORF">LCGC14_0983340</name>
</gene>
<evidence type="ECO:0000313" key="1">
    <source>
        <dbReference type="EMBL" id="KKN15695.1"/>
    </source>
</evidence>
<reference evidence="1" key="1">
    <citation type="journal article" date="2015" name="Nature">
        <title>Complex archaea that bridge the gap between prokaryotes and eukaryotes.</title>
        <authorList>
            <person name="Spang A."/>
            <person name="Saw J.H."/>
            <person name="Jorgensen S.L."/>
            <person name="Zaremba-Niedzwiedzka K."/>
            <person name="Martijn J."/>
            <person name="Lind A.E."/>
            <person name="van Eijk R."/>
            <person name="Schleper C."/>
            <person name="Guy L."/>
            <person name="Ettema T.J."/>
        </authorList>
    </citation>
    <scope>NUCLEOTIDE SEQUENCE</scope>
</reference>
<proteinExistence type="predicted"/>
<comment type="caution">
    <text evidence="1">The sequence shown here is derived from an EMBL/GenBank/DDBJ whole genome shotgun (WGS) entry which is preliminary data.</text>
</comment>
<protein>
    <submittedName>
        <fullName evidence="1">Uncharacterized protein</fullName>
    </submittedName>
</protein>
<sequence length="66" mass="7142">MKRMPVFTANMAHCGNDDCRGVVHVTPEHGYRVKCAQCGAEGHVEVAPGPGDPEFAGNYEVVWTVL</sequence>
<dbReference type="AlphaFoldDB" id="A0A0F9N7X0"/>
<accession>A0A0F9N7X0</accession>